<dbReference type="GO" id="GO:0004497">
    <property type="term" value="F:monooxygenase activity"/>
    <property type="evidence" value="ECO:0007669"/>
    <property type="project" value="UniProtKB-KW"/>
</dbReference>
<dbReference type="SUPFAM" id="SSF48264">
    <property type="entry name" value="Cytochrome P450"/>
    <property type="match status" value="1"/>
</dbReference>
<feature type="transmembrane region" description="Helical" evidence="14">
    <location>
        <begin position="47"/>
        <end position="68"/>
    </location>
</feature>
<keyword evidence="4 12" id="KW-0349">Heme</keyword>
<dbReference type="GO" id="GO:0046872">
    <property type="term" value="F:metal ion binding"/>
    <property type="evidence" value="ECO:0007669"/>
    <property type="project" value="UniProtKB-KW"/>
</dbReference>
<proteinExistence type="inferred from homology"/>
<dbReference type="Pfam" id="PF00067">
    <property type="entry name" value="p450"/>
    <property type="match status" value="1"/>
</dbReference>
<name>A0ABC9C6H5_9POAL</name>
<gene>
    <name evidence="15" type="ORF">URODEC1_LOCUS72535</name>
</gene>
<dbReference type="PANTHER" id="PTHR24286">
    <property type="entry name" value="CYTOCHROME P450 26"/>
    <property type="match status" value="1"/>
</dbReference>
<evidence type="ECO:0000256" key="5">
    <source>
        <dbReference type="ARBA" id="ARBA00022692"/>
    </source>
</evidence>
<keyword evidence="9 12" id="KW-0408">Iron</keyword>
<dbReference type="PROSITE" id="PS00086">
    <property type="entry name" value="CYTOCHROME_P450"/>
    <property type="match status" value="1"/>
</dbReference>
<dbReference type="InterPro" id="IPR036396">
    <property type="entry name" value="Cyt_P450_sf"/>
</dbReference>
<comment type="cofactor">
    <cofactor evidence="1 12">
        <name>heme</name>
        <dbReference type="ChEBI" id="CHEBI:30413"/>
    </cofactor>
</comment>
<keyword evidence="5 14" id="KW-0812">Transmembrane</keyword>
<evidence type="ECO:0000256" key="13">
    <source>
        <dbReference type="RuleBase" id="RU000461"/>
    </source>
</evidence>
<feature type="transmembrane region" description="Helical" evidence="14">
    <location>
        <begin position="318"/>
        <end position="342"/>
    </location>
</feature>
<dbReference type="InterPro" id="IPR002401">
    <property type="entry name" value="Cyt_P450_E_grp-I"/>
</dbReference>
<organism evidence="15 16">
    <name type="scientific">Urochloa decumbens</name>
    <dbReference type="NCBI Taxonomy" id="240449"/>
    <lineage>
        <taxon>Eukaryota</taxon>
        <taxon>Viridiplantae</taxon>
        <taxon>Streptophyta</taxon>
        <taxon>Embryophyta</taxon>
        <taxon>Tracheophyta</taxon>
        <taxon>Spermatophyta</taxon>
        <taxon>Magnoliopsida</taxon>
        <taxon>Liliopsida</taxon>
        <taxon>Poales</taxon>
        <taxon>Poaceae</taxon>
        <taxon>PACMAD clade</taxon>
        <taxon>Panicoideae</taxon>
        <taxon>Panicodae</taxon>
        <taxon>Paniceae</taxon>
        <taxon>Melinidinae</taxon>
        <taxon>Urochloa</taxon>
    </lineage>
</organism>
<dbReference type="GO" id="GO:0016020">
    <property type="term" value="C:membrane"/>
    <property type="evidence" value="ECO:0007669"/>
    <property type="project" value="UniProtKB-SubCell"/>
</dbReference>
<evidence type="ECO:0000256" key="9">
    <source>
        <dbReference type="ARBA" id="ARBA00023004"/>
    </source>
</evidence>
<evidence type="ECO:0000256" key="10">
    <source>
        <dbReference type="ARBA" id="ARBA00023033"/>
    </source>
</evidence>
<reference evidence="15" key="1">
    <citation type="submission" date="2024-10" db="EMBL/GenBank/DDBJ databases">
        <authorList>
            <person name="Ryan C."/>
        </authorList>
    </citation>
    <scope>NUCLEOTIDE SEQUENCE [LARGE SCALE GENOMIC DNA]</scope>
</reference>
<evidence type="ECO:0000256" key="11">
    <source>
        <dbReference type="ARBA" id="ARBA00023136"/>
    </source>
</evidence>
<comment type="subcellular location">
    <subcellularLocation>
        <location evidence="2">Membrane</location>
    </subcellularLocation>
</comment>
<evidence type="ECO:0000313" key="16">
    <source>
        <dbReference type="Proteomes" id="UP001497457"/>
    </source>
</evidence>
<evidence type="ECO:0008006" key="17">
    <source>
        <dbReference type="Google" id="ProtNLM"/>
    </source>
</evidence>
<protein>
    <recommendedName>
        <fullName evidence="17">Cytochrome P450 87A3</fullName>
    </recommendedName>
</protein>
<dbReference type="PANTHER" id="PTHR24286:SF11">
    <property type="entry name" value="CYTOCHROME P450, FAMILY 87, SUBFAMILY A, POLYPEPTIDE 2"/>
    <property type="match status" value="1"/>
</dbReference>
<evidence type="ECO:0000313" key="15">
    <source>
        <dbReference type="EMBL" id="CAL5015370.1"/>
    </source>
</evidence>
<comment type="similarity">
    <text evidence="3 13">Belongs to the cytochrome P450 family.</text>
</comment>
<evidence type="ECO:0000256" key="1">
    <source>
        <dbReference type="ARBA" id="ARBA00001971"/>
    </source>
</evidence>
<sequence length="521" mass="58617">MQPYLQLASLHLATTIIPLPIRKLYTAAAKNLLATTSESAMSSGMAYIAPCAAALAMILAALLVRWSYRWTHPRSKGKLPPGSMGIPLLGETMQFFAPNPTCDVSPFVKERVRRYGSIFKTSIVGRPVVVSADPDMNYFVFQQEGKLFESWYPDTFTEIFGRDNVGSLHGFMYKYLKTLVLRLYGQENLKAVLVAETDAACRRSLDAWAAQPSVELKEGLSTMIFDLTAKKLIGYDPSKSSESLRKNFVSFIRGLISFPLNIPGTAYHECMEGRKNAMKVLRSMMKERMADPERRSEDFFDHVIQELRREKPLLTETIALDLMFVLLFASFETTALALTLGVKLLTDNPKVVDALREEHDAIARNRKDPDAPVTWAEYRSMTFTNQVIMEMVRLANIVPGIFRKALQDVEIKGYTIPAGWGIMVCPPAVHLNPDIYEDPLAFNPWRWQDKPEITGGTKHFMAFGGGLRFCVGTDFSRVLMATFIHSLVTKYSWRTVKGGNIVRTPGLGFPDGFHVQLFPRN</sequence>
<keyword evidence="10 13" id="KW-0503">Monooxygenase</keyword>
<dbReference type="Gene3D" id="1.10.630.10">
    <property type="entry name" value="Cytochrome P450"/>
    <property type="match status" value="1"/>
</dbReference>
<dbReference type="Proteomes" id="UP001497457">
    <property type="component" value="Chromosome 29rd"/>
</dbReference>
<dbReference type="AlphaFoldDB" id="A0ABC9C6H5"/>
<evidence type="ECO:0000256" key="6">
    <source>
        <dbReference type="ARBA" id="ARBA00022723"/>
    </source>
</evidence>
<feature type="binding site" description="axial binding residue" evidence="12">
    <location>
        <position position="470"/>
    </location>
    <ligand>
        <name>heme</name>
        <dbReference type="ChEBI" id="CHEBI:30413"/>
    </ligand>
    <ligandPart>
        <name>Fe</name>
        <dbReference type="ChEBI" id="CHEBI:18248"/>
    </ligandPart>
</feature>
<dbReference type="InterPro" id="IPR001128">
    <property type="entry name" value="Cyt_P450"/>
</dbReference>
<dbReference type="FunFam" id="1.10.630.10:FF:000020">
    <property type="entry name" value="Cytochrome P450 family protein"/>
    <property type="match status" value="1"/>
</dbReference>
<evidence type="ECO:0000256" key="3">
    <source>
        <dbReference type="ARBA" id="ARBA00010617"/>
    </source>
</evidence>
<keyword evidence="7 14" id="KW-1133">Transmembrane helix</keyword>
<dbReference type="CDD" id="cd11043">
    <property type="entry name" value="CYP90-like"/>
    <property type="match status" value="1"/>
</dbReference>
<evidence type="ECO:0000256" key="12">
    <source>
        <dbReference type="PIRSR" id="PIRSR602401-1"/>
    </source>
</evidence>
<dbReference type="PRINTS" id="PR00463">
    <property type="entry name" value="EP450I"/>
</dbReference>
<evidence type="ECO:0000256" key="7">
    <source>
        <dbReference type="ARBA" id="ARBA00022989"/>
    </source>
</evidence>
<keyword evidence="11 14" id="KW-0472">Membrane</keyword>
<dbReference type="InterPro" id="IPR017972">
    <property type="entry name" value="Cyt_P450_CS"/>
</dbReference>
<evidence type="ECO:0000256" key="14">
    <source>
        <dbReference type="SAM" id="Phobius"/>
    </source>
</evidence>
<keyword evidence="6 12" id="KW-0479">Metal-binding</keyword>
<evidence type="ECO:0000256" key="2">
    <source>
        <dbReference type="ARBA" id="ARBA00004370"/>
    </source>
</evidence>
<dbReference type="PRINTS" id="PR00385">
    <property type="entry name" value="P450"/>
</dbReference>
<dbReference type="EMBL" id="OZ075139">
    <property type="protein sequence ID" value="CAL5015370.1"/>
    <property type="molecule type" value="Genomic_DNA"/>
</dbReference>
<evidence type="ECO:0000256" key="8">
    <source>
        <dbReference type="ARBA" id="ARBA00023002"/>
    </source>
</evidence>
<evidence type="ECO:0000256" key="4">
    <source>
        <dbReference type="ARBA" id="ARBA00022617"/>
    </source>
</evidence>
<accession>A0ABC9C6H5</accession>
<keyword evidence="8 13" id="KW-0560">Oxidoreductase</keyword>
<keyword evidence="16" id="KW-1185">Reference proteome</keyword>